<name>K1U9C4_9ZZZZ</name>
<comment type="caution">
    <text evidence="2">The sequence shown here is derived from an EMBL/GenBank/DDBJ whole genome shotgun (WGS) entry which is preliminary data.</text>
</comment>
<gene>
    <name evidence="2" type="ORF">LEA_08966</name>
</gene>
<protein>
    <submittedName>
        <fullName evidence="2">Protein containing Phage putative head morphogenesis protein, SPP1 gp7 domain protein</fullName>
    </submittedName>
</protein>
<sequence>MLVGIMAGKSEQHMADDIMNRCGVGAFEARRLVRTETTCVANMAELYGYKELDIDEYEFSACLDSRTSDLCRELDGKVFKRNSAQTGVNLPPMHPFCRSTTLPVLPSEEDLDKELAGLYDAKTKQIYTPNTDSHVKIDDAGLQSSDEGDIITEKRENPYHAKDGKFTNTPGGKTREKIKEIKVNDDGTVTTVSEVLPKTKYAPSPQRNHKGIQVSQNRYGKLCSAFKERYPNATKGSKGVIYDDKYAYKAEADDKAESL</sequence>
<proteinExistence type="predicted"/>
<accession>K1U9C4</accession>
<evidence type="ECO:0000259" key="1">
    <source>
        <dbReference type="Pfam" id="PF04233"/>
    </source>
</evidence>
<reference evidence="2" key="1">
    <citation type="journal article" date="2013" name="Environ. Microbiol.">
        <title>Microbiota from the distal guts of lean and obese adolescents exhibit partial functional redundancy besides clear differences in community structure.</title>
        <authorList>
            <person name="Ferrer M."/>
            <person name="Ruiz A."/>
            <person name="Lanza F."/>
            <person name="Haange S.B."/>
            <person name="Oberbach A."/>
            <person name="Till H."/>
            <person name="Bargiela R."/>
            <person name="Campoy C."/>
            <person name="Segura M.T."/>
            <person name="Richter M."/>
            <person name="von Bergen M."/>
            <person name="Seifert J."/>
            <person name="Suarez A."/>
        </authorList>
    </citation>
    <scope>NUCLEOTIDE SEQUENCE</scope>
</reference>
<feature type="domain" description="Phage head morphogenesis" evidence="1">
    <location>
        <begin position="4"/>
        <end position="101"/>
    </location>
</feature>
<organism evidence="2">
    <name type="scientific">human gut metagenome</name>
    <dbReference type="NCBI Taxonomy" id="408170"/>
    <lineage>
        <taxon>unclassified sequences</taxon>
        <taxon>metagenomes</taxon>
        <taxon>organismal metagenomes</taxon>
    </lineage>
</organism>
<dbReference type="Pfam" id="PF04233">
    <property type="entry name" value="Phage_Mu_F"/>
    <property type="match status" value="1"/>
</dbReference>
<dbReference type="AlphaFoldDB" id="K1U9C4"/>
<dbReference type="InterPro" id="IPR006528">
    <property type="entry name" value="Phage_head_morphogenesis_dom"/>
</dbReference>
<dbReference type="NCBIfam" id="TIGR01641">
    <property type="entry name" value="phageSPP1_gp7"/>
    <property type="match status" value="1"/>
</dbReference>
<dbReference type="EMBL" id="AJWY01005995">
    <property type="protein sequence ID" value="EKC68101.1"/>
    <property type="molecule type" value="Genomic_DNA"/>
</dbReference>
<evidence type="ECO:0000313" key="2">
    <source>
        <dbReference type="EMBL" id="EKC68101.1"/>
    </source>
</evidence>